<organism evidence="2 3">
    <name type="scientific">Actinocorallia longicatena</name>
    <dbReference type="NCBI Taxonomy" id="111803"/>
    <lineage>
        <taxon>Bacteria</taxon>
        <taxon>Bacillati</taxon>
        <taxon>Actinomycetota</taxon>
        <taxon>Actinomycetes</taxon>
        <taxon>Streptosporangiales</taxon>
        <taxon>Thermomonosporaceae</taxon>
        <taxon>Actinocorallia</taxon>
    </lineage>
</organism>
<dbReference type="InterPro" id="IPR004843">
    <property type="entry name" value="Calcineurin-like_PHP"/>
</dbReference>
<dbReference type="Pfam" id="PF00149">
    <property type="entry name" value="Metallophos"/>
    <property type="match status" value="1"/>
</dbReference>
<dbReference type="Gene3D" id="3.60.21.10">
    <property type="match status" value="1"/>
</dbReference>
<accession>A0ABP6QLT7</accession>
<evidence type="ECO:0000313" key="3">
    <source>
        <dbReference type="Proteomes" id="UP001501237"/>
    </source>
</evidence>
<comment type="caution">
    <text evidence="2">The sequence shown here is derived from an EMBL/GenBank/DDBJ whole genome shotgun (WGS) entry which is preliminary data.</text>
</comment>
<protein>
    <submittedName>
        <fullName evidence="2">Metallophosphoesterase</fullName>
    </submittedName>
</protein>
<evidence type="ECO:0000313" key="2">
    <source>
        <dbReference type="EMBL" id="GAA3226969.1"/>
    </source>
</evidence>
<dbReference type="RefSeq" id="WP_344833938.1">
    <property type="nucleotide sequence ID" value="NZ_BAAAUV010000016.1"/>
</dbReference>
<keyword evidence="3" id="KW-1185">Reference proteome</keyword>
<gene>
    <name evidence="2" type="ORF">GCM10010468_55560</name>
</gene>
<dbReference type="PANTHER" id="PTHR34211">
    <property type="entry name" value="CALCINEURIN-LIKE METALLO-PHOSPHOESTERASE SUPERFAMILY PROTEIN"/>
    <property type="match status" value="1"/>
</dbReference>
<dbReference type="SUPFAM" id="SSF56300">
    <property type="entry name" value="Metallo-dependent phosphatases"/>
    <property type="match status" value="1"/>
</dbReference>
<dbReference type="InterPro" id="IPR029052">
    <property type="entry name" value="Metallo-depent_PP-like"/>
</dbReference>
<reference evidence="3" key="1">
    <citation type="journal article" date="2019" name="Int. J. Syst. Evol. Microbiol.">
        <title>The Global Catalogue of Microorganisms (GCM) 10K type strain sequencing project: providing services to taxonomists for standard genome sequencing and annotation.</title>
        <authorList>
            <consortium name="The Broad Institute Genomics Platform"/>
            <consortium name="The Broad Institute Genome Sequencing Center for Infectious Disease"/>
            <person name="Wu L."/>
            <person name="Ma J."/>
        </authorList>
    </citation>
    <scope>NUCLEOTIDE SEQUENCE [LARGE SCALE GENOMIC DNA]</scope>
    <source>
        <strain evidence="3">JCM 9377</strain>
    </source>
</reference>
<sequence length="497" mass="56068">MTTPRNSHRSSASAGWGCQEDGHYRELGPQQALSWLRPSVLWRSRNDVIAKRFGDPVDDIRRRWIGEPGDMLLRSEPDTTFSFLLLGDTGEGDQSQFAVVPGMLKIGQDTDFAVIASDVIYPIGSVNDYPQKFFKPYQDYRKPIYAIPGNHDWYDGLEGFMRVFCDRQGDGSPGDWWHGSLGFVARKLWRRPEPADEEKLAEGRKLRSMVEQQAVQPGPYWVIDSPELRIIGIDTGIQGRLDREQGAWLRRVSADPRPKLLITGKPIYKDDVHQPGSIEGGGTVDEIVREFSYVAVIGGDIHNYQRYPIVLQRDGRDEIVQYVVAGGSGAFMHATHTIARTSTVVEDTFTCYPLRGDSLVFYSRLYGRRLRWLGLRRFFDISYPEAAAAVSERLGIPPSRPEADDVKPGRRARMIASLLGVPGATGRLTSWFRLPVRKAYHKLFSETADSDLPPFFKSFLRIDVTPGELRIRCIGASGCRAHELAPPVEDDFRIPLR</sequence>
<dbReference type="PANTHER" id="PTHR34211:SF3">
    <property type="entry name" value="CALCINEURIN-LIKE METALLO-PHOSPHOESTERASE SUPERFAMILY PROTEIN"/>
    <property type="match status" value="1"/>
</dbReference>
<feature type="domain" description="Calcineurin-like phosphoesterase" evidence="1">
    <location>
        <begin position="82"/>
        <end position="303"/>
    </location>
</feature>
<name>A0ABP6QLT7_9ACTN</name>
<proteinExistence type="predicted"/>
<dbReference type="EMBL" id="BAAAUV010000016">
    <property type="protein sequence ID" value="GAA3226969.1"/>
    <property type="molecule type" value="Genomic_DNA"/>
</dbReference>
<dbReference type="Proteomes" id="UP001501237">
    <property type="component" value="Unassembled WGS sequence"/>
</dbReference>
<evidence type="ECO:0000259" key="1">
    <source>
        <dbReference type="Pfam" id="PF00149"/>
    </source>
</evidence>